<evidence type="ECO:0000313" key="1">
    <source>
        <dbReference type="EMBL" id="SOB51238.1"/>
    </source>
</evidence>
<accession>A0AAX2H5H9</accession>
<dbReference type="GO" id="GO:0020037">
    <property type="term" value="F:heme binding"/>
    <property type="evidence" value="ECO:0007669"/>
    <property type="project" value="InterPro"/>
</dbReference>
<gene>
    <name evidence="1" type="ORF">PLUA15_20068</name>
</gene>
<evidence type="ECO:0000313" key="2">
    <source>
        <dbReference type="Proteomes" id="UP000219564"/>
    </source>
</evidence>
<protein>
    <submittedName>
        <fullName evidence="1">Cytochrome C</fullName>
    </submittedName>
</protein>
<comment type="caution">
    <text evidence="1">The sequence shown here is derived from an EMBL/GenBank/DDBJ whole genome shotgun (WGS) entry which is preliminary data.</text>
</comment>
<proteinExistence type="predicted"/>
<organism evidence="1 2">
    <name type="scientific">Pseudomonas lundensis</name>
    <dbReference type="NCBI Taxonomy" id="86185"/>
    <lineage>
        <taxon>Bacteria</taxon>
        <taxon>Pseudomonadati</taxon>
        <taxon>Pseudomonadota</taxon>
        <taxon>Gammaproteobacteria</taxon>
        <taxon>Pseudomonadales</taxon>
        <taxon>Pseudomonadaceae</taxon>
        <taxon>Pseudomonas</taxon>
    </lineage>
</organism>
<dbReference type="GO" id="GO:0009055">
    <property type="term" value="F:electron transfer activity"/>
    <property type="evidence" value="ECO:0007669"/>
    <property type="project" value="InterPro"/>
</dbReference>
<name>A0AAX2H5H9_9PSED</name>
<dbReference type="InterPro" id="IPR036909">
    <property type="entry name" value="Cyt_c-like_dom_sf"/>
</dbReference>
<dbReference type="AlphaFoldDB" id="A0AAX2H5H9"/>
<reference evidence="1 2" key="1">
    <citation type="submission" date="2017-08" db="EMBL/GenBank/DDBJ databases">
        <authorList>
            <person name="Chaillou S."/>
        </authorList>
    </citation>
    <scope>NUCLEOTIDE SEQUENCE [LARGE SCALE GENOMIC DNA]</scope>
    <source>
        <strain evidence="1 2">MFPA15A1205</strain>
    </source>
</reference>
<dbReference type="EMBL" id="OBKZ01000012">
    <property type="protein sequence ID" value="SOB51238.1"/>
    <property type="molecule type" value="Genomic_DNA"/>
</dbReference>
<dbReference type="Proteomes" id="UP000219564">
    <property type="component" value="Unassembled WGS sequence"/>
</dbReference>
<sequence>MKTLVQHVTQGFKAMPPRGLCMDCSVEVYRNDHRVMNE</sequence>
<dbReference type="Gene3D" id="1.10.760.10">
    <property type="entry name" value="Cytochrome c-like domain"/>
    <property type="match status" value="1"/>
</dbReference>